<feature type="signal peptide" evidence="6">
    <location>
        <begin position="1"/>
        <end position="18"/>
    </location>
</feature>
<name>A0A5N5PXR3_PANHP</name>
<feature type="compositionally biased region" description="Polar residues" evidence="4">
    <location>
        <begin position="438"/>
        <end position="467"/>
    </location>
</feature>
<dbReference type="CDD" id="cd05716">
    <property type="entry name" value="IgV_pIgR_like"/>
    <property type="match status" value="1"/>
</dbReference>
<evidence type="ECO:0000256" key="4">
    <source>
        <dbReference type="SAM" id="MobiDB-lite"/>
    </source>
</evidence>
<dbReference type="SMART" id="SM00409">
    <property type="entry name" value="IG"/>
    <property type="match status" value="3"/>
</dbReference>
<dbReference type="SUPFAM" id="SSF48726">
    <property type="entry name" value="Immunoglobulin"/>
    <property type="match status" value="3"/>
</dbReference>
<dbReference type="InterPro" id="IPR003599">
    <property type="entry name" value="Ig_sub"/>
</dbReference>
<dbReference type="InterPro" id="IPR013106">
    <property type="entry name" value="Ig_V-set"/>
</dbReference>
<dbReference type="InterPro" id="IPR050671">
    <property type="entry name" value="CD300_family_receptors"/>
</dbReference>
<dbReference type="PROSITE" id="PS50835">
    <property type="entry name" value="IG_LIKE"/>
    <property type="match status" value="1"/>
</dbReference>
<keyword evidence="3 5" id="KW-0472">Membrane</keyword>
<dbReference type="InterPro" id="IPR036179">
    <property type="entry name" value="Ig-like_dom_sf"/>
</dbReference>
<sequence length="547" mass="59680">MKILLTFTLCLISDGGASKEVTGYSGGGVLIKCKYDAEFIQNKKYFCKRSSLGCSDQIKTEAKNEWIKSGRFSLFDDTKSAEFRVMIRELTVQDTGMYQCGVDISLSNDIYILVELKVKKGSLISREVSAYAGGGVNIKCRYEAEYKDKPKSFCKIGTHQWCFNRTATKLYSEWSHDGRFSIHDNRGAGFFRVFIRQLITEDTGTYACAVAVSDEIETRTVVKLNVTEDLSYKKSIIETIHVGGDLSVSCKYPESLRNDPKFLCKRLQTAACPHKTSVKENGKDVNMGKFSLYDDSAKQTLNMTMKNVTQQDSGEYWCGAEVALKSDHVYKVYFTQINLTVTATPSKPTKRSVVSLSSSSSSSSSWPTPTFAPTGLSPVSIVITVLVNLLIGLLIGSICLFVTLRIKRKIRGSTPSLVRNSVPGSGNGHGDFKDTKALSASETGTSTGYSTAQLPTSPSDPSQTVYANPLLSTSPCDSANTASAAQLPTSLSDFSVSAVEKSADLTYATVNFHTNATSSDNAAPKIKFKKEEESCEYATVSHGNSYG</sequence>
<proteinExistence type="predicted"/>
<organism evidence="8 9">
    <name type="scientific">Pangasianodon hypophthalmus</name>
    <name type="common">Striped catfish</name>
    <name type="synonym">Helicophagus hypophthalmus</name>
    <dbReference type="NCBI Taxonomy" id="310915"/>
    <lineage>
        <taxon>Eukaryota</taxon>
        <taxon>Metazoa</taxon>
        <taxon>Chordata</taxon>
        <taxon>Craniata</taxon>
        <taxon>Vertebrata</taxon>
        <taxon>Euteleostomi</taxon>
        <taxon>Actinopterygii</taxon>
        <taxon>Neopterygii</taxon>
        <taxon>Teleostei</taxon>
        <taxon>Ostariophysi</taxon>
        <taxon>Siluriformes</taxon>
        <taxon>Pangasiidae</taxon>
        <taxon>Pangasianodon</taxon>
    </lineage>
</organism>
<keyword evidence="2 5" id="KW-0812">Transmembrane</keyword>
<dbReference type="InterPro" id="IPR007110">
    <property type="entry name" value="Ig-like_dom"/>
</dbReference>
<feature type="chain" id="PRO_5024311277" description="Ig-like domain-containing protein" evidence="6">
    <location>
        <begin position="19"/>
        <end position="547"/>
    </location>
</feature>
<feature type="transmembrane region" description="Helical" evidence="5">
    <location>
        <begin position="379"/>
        <end position="404"/>
    </location>
</feature>
<keyword evidence="6" id="KW-0732">Signal</keyword>
<comment type="caution">
    <text evidence="8">The sequence shown here is derived from an EMBL/GenBank/DDBJ whole genome shotgun (WGS) entry which is preliminary data.</text>
</comment>
<dbReference type="PANTHER" id="PTHR11860:SF118">
    <property type="entry name" value="CMRF35-LIKE MOLECULE 3-RELATED"/>
    <property type="match status" value="1"/>
</dbReference>
<dbReference type="AlphaFoldDB" id="A0A5N5PXR3"/>
<feature type="domain" description="Ig-like" evidence="7">
    <location>
        <begin position="47"/>
        <end position="111"/>
    </location>
</feature>
<feature type="region of interest" description="Disordered" evidence="4">
    <location>
        <begin position="415"/>
        <end position="467"/>
    </location>
</feature>
<evidence type="ECO:0000256" key="2">
    <source>
        <dbReference type="ARBA" id="ARBA00022692"/>
    </source>
</evidence>
<dbReference type="GO" id="GO:0005886">
    <property type="term" value="C:plasma membrane"/>
    <property type="evidence" value="ECO:0007669"/>
    <property type="project" value="TreeGrafter"/>
</dbReference>
<feature type="region of interest" description="Disordered" evidence="4">
    <location>
        <begin position="350"/>
        <end position="369"/>
    </location>
</feature>
<keyword evidence="9" id="KW-1185">Reference proteome</keyword>
<evidence type="ECO:0000259" key="7">
    <source>
        <dbReference type="PROSITE" id="PS50835"/>
    </source>
</evidence>
<feature type="compositionally biased region" description="Low complexity" evidence="4">
    <location>
        <begin position="352"/>
        <end position="365"/>
    </location>
</feature>
<protein>
    <recommendedName>
        <fullName evidence="7">Ig-like domain-containing protein</fullName>
    </recommendedName>
</protein>
<evidence type="ECO:0000256" key="3">
    <source>
        <dbReference type="ARBA" id="ARBA00023136"/>
    </source>
</evidence>
<evidence type="ECO:0000256" key="6">
    <source>
        <dbReference type="SAM" id="SignalP"/>
    </source>
</evidence>
<dbReference type="Gene3D" id="2.60.40.10">
    <property type="entry name" value="Immunoglobulins"/>
    <property type="match status" value="3"/>
</dbReference>
<gene>
    <name evidence="8" type="ORF">PHYPO_G00100500</name>
</gene>
<evidence type="ECO:0000256" key="5">
    <source>
        <dbReference type="SAM" id="Phobius"/>
    </source>
</evidence>
<accession>A0A5N5PXR3</accession>
<dbReference type="Proteomes" id="UP000327468">
    <property type="component" value="Chromosome 2"/>
</dbReference>
<keyword evidence="5" id="KW-1133">Transmembrane helix</keyword>
<dbReference type="EMBL" id="VFJC01000003">
    <property type="protein sequence ID" value="KAB5583853.1"/>
    <property type="molecule type" value="Genomic_DNA"/>
</dbReference>
<evidence type="ECO:0000313" key="9">
    <source>
        <dbReference type="Proteomes" id="UP000327468"/>
    </source>
</evidence>
<evidence type="ECO:0000256" key="1">
    <source>
        <dbReference type="ARBA" id="ARBA00004370"/>
    </source>
</evidence>
<dbReference type="GO" id="GO:0004888">
    <property type="term" value="F:transmembrane signaling receptor activity"/>
    <property type="evidence" value="ECO:0007669"/>
    <property type="project" value="TreeGrafter"/>
</dbReference>
<evidence type="ECO:0000313" key="8">
    <source>
        <dbReference type="EMBL" id="KAB5583853.1"/>
    </source>
</evidence>
<feature type="compositionally biased region" description="Polar residues" evidence="4">
    <location>
        <begin position="415"/>
        <end position="424"/>
    </location>
</feature>
<dbReference type="Pfam" id="PF07686">
    <property type="entry name" value="V-set"/>
    <property type="match status" value="3"/>
</dbReference>
<dbReference type="PANTHER" id="PTHR11860">
    <property type="entry name" value="POLYMERIC-IMMUNOGLOBULIN RECEPTOR"/>
    <property type="match status" value="1"/>
</dbReference>
<reference evidence="8 9" key="1">
    <citation type="submission" date="2019-06" db="EMBL/GenBank/DDBJ databases">
        <title>A chromosome-scale genome assembly of the striped catfish, Pangasianodon hypophthalmus.</title>
        <authorList>
            <person name="Wen M."/>
            <person name="Zahm M."/>
            <person name="Roques C."/>
            <person name="Cabau C."/>
            <person name="Klopp C."/>
            <person name="Donnadieu C."/>
            <person name="Jouanno E."/>
            <person name="Avarre J.-C."/>
            <person name="Campet M."/>
            <person name="Ha T.T.T."/>
            <person name="Dugue R."/>
            <person name="Lampietro C."/>
            <person name="Louis A."/>
            <person name="Herpin A."/>
            <person name="Echchiki A."/>
            <person name="Berthelot C."/>
            <person name="Parey E."/>
            <person name="Roest-Crollius H."/>
            <person name="Braasch I."/>
            <person name="Postlethwait J."/>
            <person name="Bobe J."/>
            <person name="Montfort J."/>
            <person name="Bouchez O."/>
            <person name="Begum T."/>
            <person name="Schartl M."/>
            <person name="Guiguen Y."/>
        </authorList>
    </citation>
    <scope>NUCLEOTIDE SEQUENCE [LARGE SCALE GENOMIC DNA]</scope>
    <source>
        <strain evidence="8 9">Indonesia</strain>
        <tissue evidence="8">Blood</tissue>
    </source>
</reference>
<dbReference type="InterPro" id="IPR013783">
    <property type="entry name" value="Ig-like_fold"/>
</dbReference>
<comment type="subcellular location">
    <subcellularLocation>
        <location evidence="1">Membrane</location>
    </subcellularLocation>
</comment>